<comment type="caution">
    <text evidence="6">The sequence shown here is derived from an EMBL/GenBank/DDBJ whole genome shotgun (WGS) entry which is preliminary data.</text>
</comment>
<evidence type="ECO:0000256" key="2">
    <source>
        <dbReference type="ARBA" id="ARBA00023002"/>
    </source>
</evidence>
<evidence type="ECO:0000256" key="1">
    <source>
        <dbReference type="ARBA" id="ARBA00009796"/>
    </source>
</evidence>
<dbReference type="PANTHER" id="PTHR10681:SF128">
    <property type="entry name" value="THIOREDOXIN-DEPENDENT PEROXIDE REDUCTASE, MITOCHONDRIAL"/>
    <property type="match status" value="1"/>
</dbReference>
<dbReference type="InterPro" id="IPR000866">
    <property type="entry name" value="AhpC/TSA"/>
</dbReference>
<dbReference type="GO" id="GO:0042744">
    <property type="term" value="P:hydrogen peroxide catabolic process"/>
    <property type="evidence" value="ECO:0007669"/>
    <property type="project" value="TreeGrafter"/>
</dbReference>
<dbReference type="Gene3D" id="3.40.30.10">
    <property type="entry name" value="Glutaredoxin"/>
    <property type="match status" value="1"/>
</dbReference>
<dbReference type="GO" id="GO:0006979">
    <property type="term" value="P:response to oxidative stress"/>
    <property type="evidence" value="ECO:0007669"/>
    <property type="project" value="TreeGrafter"/>
</dbReference>
<accession>A0A2N5GFI8</accession>
<dbReference type="GO" id="GO:0033554">
    <property type="term" value="P:cellular response to stress"/>
    <property type="evidence" value="ECO:0007669"/>
    <property type="project" value="TreeGrafter"/>
</dbReference>
<keyword evidence="3" id="KW-1015">Disulfide bond</keyword>
<dbReference type="Proteomes" id="UP000234951">
    <property type="component" value="Unassembled WGS sequence"/>
</dbReference>
<evidence type="ECO:0000313" key="8">
    <source>
        <dbReference type="Proteomes" id="UP000234951"/>
    </source>
</evidence>
<proteinExistence type="inferred from homology"/>
<keyword evidence="2" id="KW-0560">Oxidoreductase</keyword>
<dbReference type="EMBL" id="PGVA01000095">
    <property type="protein sequence ID" value="PLR79517.1"/>
    <property type="molecule type" value="Genomic_DNA"/>
</dbReference>
<reference evidence="7 9" key="2">
    <citation type="submission" date="2017-12" db="EMBL/GenBank/DDBJ databases">
        <title>Comparative Functional Genomics of Dry Heat Resistant strains isolated from the Viking Spacecraft.</title>
        <authorList>
            <person name="Seuylemezian A."/>
            <person name="Cooper K."/>
            <person name="Vaishampayan P."/>
        </authorList>
    </citation>
    <scope>NUCLEOTIDE SEQUENCE [LARGE SCALE GENOMIC DNA]</scope>
    <source>
        <strain evidence="7 9">ATCC 29669</strain>
    </source>
</reference>
<sequence>MQNKLYAKDVAAYPSYFCATRDDPAPLFTADAFFDGQIKQISLEGYQGNWVVLFFYPSDFTFV</sequence>
<dbReference type="InterPro" id="IPR036249">
    <property type="entry name" value="Thioredoxin-like_sf"/>
</dbReference>
<dbReference type="Pfam" id="PF00578">
    <property type="entry name" value="AhpC-TSA"/>
    <property type="match status" value="1"/>
</dbReference>
<dbReference type="AlphaFoldDB" id="A0A2N5GFI8"/>
<evidence type="ECO:0000256" key="4">
    <source>
        <dbReference type="ARBA" id="ARBA00037420"/>
    </source>
</evidence>
<dbReference type="GO" id="GO:0008379">
    <property type="term" value="F:thioredoxin peroxidase activity"/>
    <property type="evidence" value="ECO:0007669"/>
    <property type="project" value="TreeGrafter"/>
</dbReference>
<comment type="function">
    <text evidence="4">Thiol-specific peroxidase that catalyzes the reduction of hydrogen peroxide and organic hydroperoxides to water and alcohols, respectively. Plays a role in cell protection against oxidative stress by detoxifying peroxides.</text>
</comment>
<dbReference type="GO" id="GO:0005829">
    <property type="term" value="C:cytosol"/>
    <property type="evidence" value="ECO:0007669"/>
    <property type="project" value="TreeGrafter"/>
</dbReference>
<dbReference type="PANTHER" id="PTHR10681">
    <property type="entry name" value="THIOREDOXIN PEROXIDASE"/>
    <property type="match status" value="1"/>
</dbReference>
<evidence type="ECO:0000313" key="9">
    <source>
        <dbReference type="Proteomes" id="UP000235114"/>
    </source>
</evidence>
<dbReference type="Proteomes" id="UP000235114">
    <property type="component" value="Unassembled WGS sequence"/>
</dbReference>
<reference evidence="6 8" key="1">
    <citation type="submission" date="2017-11" db="EMBL/GenBank/DDBJ databases">
        <title>Comparitive Functional Genomics of Dry Heat Resistant strains isolated from the Viking Spacecraft.</title>
        <authorList>
            <person name="Seuylemezian A."/>
            <person name="Cooper K."/>
            <person name="Vaishampayan P."/>
        </authorList>
    </citation>
    <scope>NUCLEOTIDE SEQUENCE [LARGE SCALE GENOMIC DNA]</scope>
    <source>
        <strain evidence="6 8">M4.6</strain>
    </source>
</reference>
<organism evidence="6 8">
    <name type="scientific">Bacillus canaveralius</name>
    <dbReference type="NCBI Taxonomy" id="1403243"/>
    <lineage>
        <taxon>Bacteria</taxon>
        <taxon>Bacillati</taxon>
        <taxon>Bacillota</taxon>
        <taxon>Bacilli</taxon>
        <taxon>Bacillales</taxon>
        <taxon>Bacillaceae</taxon>
        <taxon>Bacillus</taxon>
    </lineage>
</organism>
<dbReference type="OrthoDB" id="9812811at2"/>
<dbReference type="EMBL" id="PGVD01000045">
    <property type="protein sequence ID" value="PLR94918.1"/>
    <property type="molecule type" value="Genomic_DNA"/>
</dbReference>
<protein>
    <submittedName>
        <fullName evidence="6">Alkyl hydroperoxide reductase</fullName>
    </submittedName>
</protein>
<keyword evidence="9" id="KW-1185">Reference proteome</keyword>
<evidence type="ECO:0000313" key="6">
    <source>
        <dbReference type="EMBL" id="PLR79517.1"/>
    </source>
</evidence>
<evidence type="ECO:0000256" key="3">
    <source>
        <dbReference type="ARBA" id="ARBA00023157"/>
    </source>
</evidence>
<evidence type="ECO:0000259" key="5">
    <source>
        <dbReference type="Pfam" id="PF00578"/>
    </source>
</evidence>
<evidence type="ECO:0000313" key="7">
    <source>
        <dbReference type="EMBL" id="PLR94918.1"/>
    </source>
</evidence>
<dbReference type="InterPro" id="IPR050217">
    <property type="entry name" value="Peroxiredoxin"/>
</dbReference>
<feature type="domain" description="Alkyl hydroperoxide reductase subunit C/ Thiol specific antioxidant" evidence="5">
    <location>
        <begin position="23"/>
        <end position="63"/>
    </location>
</feature>
<gene>
    <name evidence="6" type="ORF">CU635_22765</name>
    <name evidence="7" type="ORF">CVD25_15775</name>
</gene>
<dbReference type="SUPFAM" id="SSF52833">
    <property type="entry name" value="Thioredoxin-like"/>
    <property type="match status" value="1"/>
</dbReference>
<dbReference type="GO" id="GO:0045454">
    <property type="term" value="P:cell redox homeostasis"/>
    <property type="evidence" value="ECO:0007669"/>
    <property type="project" value="TreeGrafter"/>
</dbReference>
<name>A0A2N5GFI8_9BACI</name>
<comment type="similarity">
    <text evidence="1">Belongs to the peroxiredoxin family. AhpC/Prx1 subfamily.</text>
</comment>